<dbReference type="EMBL" id="CP021748">
    <property type="protein sequence ID" value="ARX89481.1"/>
    <property type="molecule type" value="Genomic_DNA"/>
</dbReference>
<sequence length="78" mass="8114">MAAPLLGRDRTLACERCVIDRGGNCCTTTRGDFVDGQVAAPEGQADVGSWSYHLKPGAHRSLTTPCLRSGLPQGAATA</sequence>
<name>A0A1Z1WSQ2_9ACTN</name>
<dbReference type="AlphaFoldDB" id="A0A1Z1WSQ2"/>
<accession>A0A1Z1WSQ2</accession>
<dbReference type="Proteomes" id="UP000195880">
    <property type="component" value="Chromosome"/>
</dbReference>
<evidence type="ECO:0000313" key="1">
    <source>
        <dbReference type="EMBL" id="ARX89481.1"/>
    </source>
</evidence>
<dbReference type="KEGG" id="salf:SMD44_08968"/>
<keyword evidence="2" id="KW-1185">Reference proteome</keyword>
<organism evidence="1 2">
    <name type="scientific">Streptomyces alboflavus</name>
    <dbReference type="NCBI Taxonomy" id="67267"/>
    <lineage>
        <taxon>Bacteria</taxon>
        <taxon>Bacillati</taxon>
        <taxon>Actinomycetota</taxon>
        <taxon>Actinomycetes</taxon>
        <taxon>Kitasatosporales</taxon>
        <taxon>Streptomycetaceae</taxon>
        <taxon>Streptomyces</taxon>
    </lineage>
</organism>
<proteinExistence type="predicted"/>
<evidence type="ECO:0000313" key="2">
    <source>
        <dbReference type="Proteomes" id="UP000195880"/>
    </source>
</evidence>
<dbReference type="RefSeq" id="WP_087887284.1">
    <property type="nucleotide sequence ID" value="NZ_CP021748.1"/>
</dbReference>
<protein>
    <submittedName>
        <fullName evidence="1">Uncharacterized protein</fullName>
    </submittedName>
</protein>
<dbReference type="OrthoDB" id="4229920at2"/>
<gene>
    <name evidence="1" type="ORF">SMD44_08968</name>
</gene>
<reference evidence="1 2" key="1">
    <citation type="submission" date="2017-05" db="EMBL/GenBank/DDBJ databases">
        <title>Streptomyces alboflavus Genome sequencing and assembly.</title>
        <authorList>
            <person name="Wang Y."/>
            <person name="Du B."/>
            <person name="Ding Y."/>
            <person name="Liu H."/>
            <person name="Hou Q."/>
            <person name="Liu K."/>
            <person name="Wang C."/>
            <person name="Yao L."/>
        </authorList>
    </citation>
    <scope>NUCLEOTIDE SEQUENCE [LARGE SCALE GENOMIC DNA]</scope>
    <source>
        <strain evidence="1 2">MDJK44</strain>
    </source>
</reference>